<evidence type="ECO:0000313" key="1">
    <source>
        <dbReference type="EMBL" id="AVK76223.1"/>
    </source>
</evidence>
<dbReference type="RefSeq" id="YP_009482226.1">
    <property type="nucleotide sequence ID" value="NC_037666.1"/>
</dbReference>
<name>A0A2U7UCR0_9VIRU</name>
<dbReference type="EMBL" id="MG011690">
    <property type="protein sequence ID" value="AVK76223.1"/>
    <property type="molecule type" value="Genomic_DNA"/>
</dbReference>
<dbReference type="GeneID" id="36842936"/>
<accession>A0A2U7UCR0</accession>
<dbReference type="KEGG" id="vg:36842936"/>
<reference evidence="1" key="1">
    <citation type="journal article" date="2018" name="Nat. Commun.">
        <title>Diversity and evolution of the emerging Pandoraviridae family.</title>
        <authorList>
            <person name="Legendre M."/>
            <person name="Fabre E."/>
            <person name="Poirot O."/>
            <person name="Jeudy S."/>
            <person name="Lartigue A."/>
            <person name="Alempic J.M."/>
            <person name="Beucher L."/>
            <person name="Philippe N."/>
            <person name="Bertaux L."/>
            <person name="Christo-Foroux E."/>
            <person name="Labadie K."/>
            <person name="Coute Y."/>
            <person name="Abergel C."/>
            <person name="Claverie J.M."/>
        </authorList>
    </citation>
    <scope>NUCLEOTIDE SEQUENCE [LARGE SCALE GENOMIC DNA]</scope>
    <source>
        <strain evidence="1">Neocaledonia</strain>
    </source>
</reference>
<protein>
    <submittedName>
        <fullName evidence="1">Uncharacterized protein</fullName>
    </submittedName>
</protein>
<dbReference type="Proteomes" id="UP000249287">
    <property type="component" value="Segment"/>
</dbReference>
<proteinExistence type="predicted"/>
<organism evidence="1">
    <name type="scientific">Pandoravirus neocaledonia</name>
    <dbReference type="NCBI Taxonomy" id="2107708"/>
    <lineage>
        <taxon>Viruses</taxon>
        <taxon>Pandoravirus</taxon>
    </lineage>
</organism>
<gene>
    <name evidence="1" type="ORF">pneo_cds_616</name>
</gene>
<sequence>MPTQSRRCVCVHAASAGRFDIVMSLAPDATEATTCLRRMASGFGRIDVLAWRRANGLQCDGWALCEAAMLGQNGCAPVAARKRLPRPLNRDSLPHTSQSP</sequence>